<evidence type="ECO:0000313" key="2">
    <source>
        <dbReference type="Proteomes" id="UP000576082"/>
    </source>
</evidence>
<accession>A0A7X9S133</accession>
<proteinExistence type="predicted"/>
<keyword evidence="2" id="KW-1185">Reference proteome</keyword>
<protein>
    <submittedName>
        <fullName evidence="1">Uncharacterized protein</fullName>
    </submittedName>
</protein>
<name>A0A7X9S133_9BACT</name>
<evidence type="ECO:0000313" key="1">
    <source>
        <dbReference type="EMBL" id="NME72309.1"/>
    </source>
</evidence>
<dbReference type="AlphaFoldDB" id="A0A7X9S133"/>
<dbReference type="RefSeq" id="WP_169660503.1">
    <property type="nucleotide sequence ID" value="NZ_JABANE010000150.1"/>
</dbReference>
<reference evidence="1 2" key="1">
    <citation type="submission" date="2020-04" db="EMBL/GenBank/DDBJ databases">
        <title>Flammeovirga sp. SR4, a novel species isolated from seawater.</title>
        <authorList>
            <person name="Wang X."/>
        </authorList>
    </citation>
    <scope>NUCLEOTIDE SEQUENCE [LARGE SCALE GENOMIC DNA]</scope>
    <source>
        <strain evidence="1 2">ATCC 23126</strain>
    </source>
</reference>
<gene>
    <name evidence="1" type="ORF">HHU12_30390</name>
</gene>
<dbReference type="EMBL" id="JABANE010000150">
    <property type="protein sequence ID" value="NME72309.1"/>
    <property type="molecule type" value="Genomic_DNA"/>
</dbReference>
<dbReference type="SUPFAM" id="SSF48576">
    <property type="entry name" value="Terpenoid synthases"/>
    <property type="match status" value="1"/>
</dbReference>
<dbReference type="Proteomes" id="UP000576082">
    <property type="component" value="Unassembled WGS sequence"/>
</dbReference>
<dbReference type="InterPro" id="IPR008949">
    <property type="entry name" value="Isoprenoid_synthase_dom_sf"/>
</dbReference>
<sequence length="339" mass="39547">MNLISKYFKILSKILFVGKAVLRQKSFIKKQLIPQINPYFQSTDETLSEKDYKKITKYYGLIVPAILGELICFLRGQKMSLDERKYSTYQSSVTGLVDDFFDVQNLSLDEVKKIVAFEKAPSNSSEELFDFLHSESLEFYKTRKGYLESLDQVLQVQEDSKKQFQQGLQSREELLDLTIRKGGESFLYYVRLYIENITPQDEKFFYLLGGITQFGNDIFDLYEDIQENVDTLLTTTTSITEVKEIFLNLIKEVFQLSQHVSFNKIDTFLEFYSIGVFNRCIVCLEQYESLQENTPSNLFQPKNNTRKELICDMEKPSNLLRSFTMDIKKEINLSSISSK</sequence>
<organism evidence="1 2">
    <name type="scientific">Flammeovirga aprica JL-4</name>
    <dbReference type="NCBI Taxonomy" id="694437"/>
    <lineage>
        <taxon>Bacteria</taxon>
        <taxon>Pseudomonadati</taxon>
        <taxon>Bacteroidota</taxon>
        <taxon>Cytophagia</taxon>
        <taxon>Cytophagales</taxon>
        <taxon>Flammeovirgaceae</taxon>
        <taxon>Flammeovirga</taxon>
    </lineage>
</organism>
<comment type="caution">
    <text evidence="1">The sequence shown here is derived from an EMBL/GenBank/DDBJ whole genome shotgun (WGS) entry which is preliminary data.</text>
</comment>